<gene>
    <name evidence="2" type="ORF">K7X08_005878</name>
</gene>
<comment type="caution">
    <text evidence="2">The sequence shown here is derived from an EMBL/GenBank/DDBJ whole genome shotgun (WGS) entry which is preliminary data.</text>
</comment>
<evidence type="ECO:0000256" key="1">
    <source>
        <dbReference type="SAM" id="MobiDB-lite"/>
    </source>
</evidence>
<protein>
    <submittedName>
        <fullName evidence="2">Uncharacterized protein</fullName>
    </submittedName>
</protein>
<dbReference type="EMBL" id="JAJAGQ010000014">
    <property type="protein sequence ID" value="KAJ8543355.1"/>
    <property type="molecule type" value="Genomic_DNA"/>
</dbReference>
<accession>A0A9Q1LRU2</accession>
<dbReference type="Proteomes" id="UP001152561">
    <property type="component" value="Unassembled WGS sequence"/>
</dbReference>
<reference evidence="3" key="1">
    <citation type="journal article" date="2023" name="Proc. Natl. Acad. Sci. U.S.A.">
        <title>Genomic and structural basis for evolution of tropane alkaloid biosynthesis.</title>
        <authorList>
            <person name="Wanga Y.-J."/>
            <person name="Taina T."/>
            <person name="Yua J.-Y."/>
            <person name="Lia J."/>
            <person name="Xua B."/>
            <person name="Chenc J."/>
            <person name="D'Auriad J.C."/>
            <person name="Huanga J.-P."/>
            <person name="Huanga S.-X."/>
        </authorList>
    </citation>
    <scope>NUCLEOTIDE SEQUENCE [LARGE SCALE GENOMIC DNA]</scope>
    <source>
        <strain evidence="3">cv. KIB-2019</strain>
    </source>
</reference>
<organism evidence="2 3">
    <name type="scientific">Anisodus acutangulus</name>
    <dbReference type="NCBI Taxonomy" id="402998"/>
    <lineage>
        <taxon>Eukaryota</taxon>
        <taxon>Viridiplantae</taxon>
        <taxon>Streptophyta</taxon>
        <taxon>Embryophyta</taxon>
        <taxon>Tracheophyta</taxon>
        <taxon>Spermatophyta</taxon>
        <taxon>Magnoliopsida</taxon>
        <taxon>eudicotyledons</taxon>
        <taxon>Gunneridae</taxon>
        <taxon>Pentapetalae</taxon>
        <taxon>asterids</taxon>
        <taxon>lamiids</taxon>
        <taxon>Solanales</taxon>
        <taxon>Solanaceae</taxon>
        <taxon>Solanoideae</taxon>
        <taxon>Hyoscyameae</taxon>
        <taxon>Anisodus</taxon>
    </lineage>
</organism>
<proteinExistence type="predicted"/>
<evidence type="ECO:0000313" key="3">
    <source>
        <dbReference type="Proteomes" id="UP001152561"/>
    </source>
</evidence>
<evidence type="ECO:0000313" key="2">
    <source>
        <dbReference type="EMBL" id="KAJ8543355.1"/>
    </source>
</evidence>
<name>A0A9Q1LRU2_9SOLA</name>
<feature type="region of interest" description="Disordered" evidence="1">
    <location>
        <begin position="15"/>
        <end position="40"/>
    </location>
</feature>
<keyword evidence="3" id="KW-1185">Reference proteome</keyword>
<sequence length="107" mass="12011">MGFLIQVEFSWLLPASDFSEGPDDSQASARCPEKGERTQKSGKTTALLLAISPFLEVIISFMSRSQMKLGLLLLVVSDRASFLEQDDLQLRADLFLSWLVWLIGEEM</sequence>
<dbReference type="OrthoDB" id="10373772at2759"/>
<dbReference type="AlphaFoldDB" id="A0A9Q1LRU2"/>